<feature type="transmembrane region" description="Helical" evidence="1">
    <location>
        <begin position="96"/>
        <end position="124"/>
    </location>
</feature>
<keyword evidence="1" id="KW-0812">Transmembrane</keyword>
<organism evidence="2 3">
    <name type="scientific">Paenibacillus beijingensis</name>
    <dbReference type="NCBI Taxonomy" id="1126833"/>
    <lineage>
        <taxon>Bacteria</taxon>
        <taxon>Bacillati</taxon>
        <taxon>Bacillota</taxon>
        <taxon>Bacilli</taxon>
        <taxon>Bacillales</taxon>
        <taxon>Paenibacillaceae</taxon>
        <taxon>Paenibacillus</taxon>
    </lineage>
</organism>
<dbReference type="RefSeq" id="WP_045671192.1">
    <property type="nucleotide sequence ID" value="NZ_CP011058.1"/>
</dbReference>
<accession>A0A0D5NK90</accession>
<evidence type="ECO:0000313" key="2">
    <source>
        <dbReference type="EMBL" id="AJY75764.1"/>
    </source>
</evidence>
<sequence length="242" mass="26099">MVAMIRSEWLKLRKTVIWMLAAVSPILAAVIGVLDVDRTQDSSAWVYALSMMSVLHAMLFLPLLTGVYAALVCRYEHIGGGWKMMLALPVTRSQVFLVKFGFVVLLLAVTQIIFLAALLLIGLALGFAFPIPWAELLRSVAGGLLACLPLAALQLGVSTAWSSFGAPLAVNVIFTLPNLLIVNSEDYAPYYPWAQPMLAMVPGGPDSYGAFNVSAESLFGIILGGFVLFIVSGLLYFSKKAI</sequence>
<proteinExistence type="predicted"/>
<evidence type="ECO:0000256" key="1">
    <source>
        <dbReference type="SAM" id="Phobius"/>
    </source>
</evidence>
<feature type="transmembrane region" description="Helical" evidence="1">
    <location>
        <begin position="136"/>
        <end position="157"/>
    </location>
</feature>
<reference evidence="3" key="2">
    <citation type="submission" date="2015-03" db="EMBL/GenBank/DDBJ databases">
        <title>Genome sequence of Paenibacillus beijingensis strain DSM 24997T.</title>
        <authorList>
            <person name="Kwak Y."/>
            <person name="Shin J.-H."/>
        </authorList>
    </citation>
    <scope>NUCLEOTIDE SEQUENCE [LARGE SCALE GENOMIC DNA]</scope>
    <source>
        <strain evidence="3">DSM 24997</strain>
    </source>
</reference>
<gene>
    <name evidence="2" type="ORF">VN24_15895</name>
</gene>
<dbReference type="KEGG" id="pbj:VN24_15895"/>
<reference evidence="2 3" key="1">
    <citation type="journal article" date="2015" name="J. Biotechnol.">
        <title>Complete genome sequence of Paenibacillus beijingensis 7188(T) (=DSM 24997(T)), a novel rhizobacterium from jujube garden soil.</title>
        <authorList>
            <person name="Kwak Y."/>
            <person name="Shin J.H."/>
        </authorList>
    </citation>
    <scope>NUCLEOTIDE SEQUENCE [LARGE SCALE GENOMIC DNA]</scope>
    <source>
        <strain evidence="2 3">DSM 24997</strain>
    </source>
</reference>
<dbReference type="Pfam" id="PF12730">
    <property type="entry name" value="ABC2_membrane_4"/>
    <property type="match status" value="1"/>
</dbReference>
<feature type="transmembrane region" description="Helical" evidence="1">
    <location>
        <begin position="164"/>
        <end position="182"/>
    </location>
</feature>
<evidence type="ECO:0000313" key="3">
    <source>
        <dbReference type="Proteomes" id="UP000032633"/>
    </source>
</evidence>
<dbReference type="CDD" id="cd21809">
    <property type="entry name" value="ABC-2_lan_permease-like"/>
    <property type="match status" value="1"/>
</dbReference>
<dbReference type="PATRIC" id="fig|1126833.4.peg.3479"/>
<dbReference type="HOGENOM" id="CLU_086622_5_0_9"/>
<dbReference type="Proteomes" id="UP000032633">
    <property type="component" value="Chromosome"/>
</dbReference>
<keyword evidence="1" id="KW-1133">Transmembrane helix</keyword>
<dbReference type="OrthoDB" id="9781996at2"/>
<name>A0A0D5NK90_9BACL</name>
<keyword evidence="1" id="KW-0472">Membrane</keyword>
<feature type="transmembrane region" description="Helical" evidence="1">
    <location>
        <begin position="44"/>
        <end position="75"/>
    </location>
</feature>
<dbReference type="EMBL" id="CP011058">
    <property type="protein sequence ID" value="AJY75764.1"/>
    <property type="molecule type" value="Genomic_DNA"/>
</dbReference>
<keyword evidence="3" id="KW-1185">Reference proteome</keyword>
<feature type="transmembrane region" description="Helical" evidence="1">
    <location>
        <begin position="218"/>
        <end position="237"/>
    </location>
</feature>
<dbReference type="STRING" id="1126833.VN24_15895"/>
<dbReference type="AlphaFoldDB" id="A0A0D5NK90"/>
<protein>
    <submittedName>
        <fullName evidence="2">Membrane protein</fullName>
    </submittedName>
</protein>